<protein>
    <submittedName>
        <fullName evidence="3">Sulfatase domain-containing protein</fullName>
    </submittedName>
</protein>
<dbReference type="OMA" id="PWPSGGD"/>
<proteinExistence type="predicted"/>
<dbReference type="WBParaSite" id="NBR_0001572401-mRNA-1">
    <property type="protein sequence ID" value="NBR_0001572401-mRNA-1"/>
    <property type="gene ID" value="NBR_0001572401"/>
</dbReference>
<dbReference type="InterPro" id="IPR004245">
    <property type="entry name" value="DUF229"/>
</dbReference>
<evidence type="ECO:0000313" key="3">
    <source>
        <dbReference type="WBParaSite" id="NBR_0001572401-mRNA-1"/>
    </source>
</evidence>
<evidence type="ECO:0000313" key="2">
    <source>
        <dbReference type="Proteomes" id="UP000271162"/>
    </source>
</evidence>
<dbReference type="GO" id="GO:0005615">
    <property type="term" value="C:extracellular space"/>
    <property type="evidence" value="ECO:0007669"/>
    <property type="project" value="TreeGrafter"/>
</dbReference>
<sequence length="499" mass="58032">MTTLLYTAMLTNNHSLRLETTQGMGCRLQRLDPFDISIRKFMDKPEPLNCSGSQLELTHISEDEWLHVNQTALKASTLKLICFYRCYDRLAGDDHELRYSEWMPIINRVKLVCEFVETRCKKTTFPGTIVYYNNHNQVLKRADAECSLATKKSVILIVLDSVSHSNFVRNMPKSLEVLKSLYKSHVFDGMSKVGDQSFPNAVAFLTGREHTADFGDTSGFFDDHPLIWKNFAQKGFVTSYAEDYPEFNLFSYLARGFRRKPVHHYLSWFTELGHDYMNMVNVADEDFKQFLTAHFSLFESSFLFVLSDHGHRFDSIRRTAVGRMEESLPFFSMHIPTELAEKYPHLVETIERNTQKTQRSKTLYLKDRNCREAGVPDEYCMCHWETAVDHNTRIIRELAHDLVVHLNNRLSSHKRCAKLSLSRVLHATIIERSDIETTPQQYRIIIEAAPSRALFEALVKYSHTAQVALVYDRVNRINSYGNQSLCVYEQELRKYCYCI</sequence>
<reference evidence="3" key="1">
    <citation type="submission" date="2017-02" db="UniProtKB">
        <authorList>
            <consortium name="WormBaseParasite"/>
        </authorList>
    </citation>
    <scope>IDENTIFICATION</scope>
</reference>
<evidence type="ECO:0000313" key="1">
    <source>
        <dbReference type="EMBL" id="VDL79319.1"/>
    </source>
</evidence>
<reference evidence="1 2" key="2">
    <citation type="submission" date="2018-11" db="EMBL/GenBank/DDBJ databases">
        <authorList>
            <consortium name="Pathogen Informatics"/>
        </authorList>
    </citation>
    <scope>NUCLEOTIDE SEQUENCE [LARGE SCALE GENOMIC DNA]</scope>
</reference>
<organism evidence="3">
    <name type="scientific">Nippostrongylus brasiliensis</name>
    <name type="common">Rat hookworm</name>
    <dbReference type="NCBI Taxonomy" id="27835"/>
    <lineage>
        <taxon>Eukaryota</taxon>
        <taxon>Metazoa</taxon>
        <taxon>Ecdysozoa</taxon>
        <taxon>Nematoda</taxon>
        <taxon>Chromadorea</taxon>
        <taxon>Rhabditida</taxon>
        <taxon>Rhabditina</taxon>
        <taxon>Rhabditomorpha</taxon>
        <taxon>Strongyloidea</taxon>
        <taxon>Heligmosomidae</taxon>
        <taxon>Nippostrongylus</taxon>
    </lineage>
</organism>
<accession>A0A0N4YG11</accession>
<dbReference type="STRING" id="27835.A0A0N4YG11"/>
<dbReference type="Pfam" id="PF02995">
    <property type="entry name" value="DUF229"/>
    <property type="match status" value="3"/>
</dbReference>
<dbReference type="EMBL" id="UYSL01021857">
    <property type="protein sequence ID" value="VDL79319.1"/>
    <property type="molecule type" value="Genomic_DNA"/>
</dbReference>
<dbReference type="InterPro" id="IPR017850">
    <property type="entry name" value="Alkaline_phosphatase_core_sf"/>
</dbReference>
<dbReference type="Proteomes" id="UP000271162">
    <property type="component" value="Unassembled WGS sequence"/>
</dbReference>
<keyword evidence="2" id="KW-1185">Reference proteome</keyword>
<gene>
    <name evidence="1" type="ORF">NBR_LOCUS15725</name>
</gene>
<dbReference type="PANTHER" id="PTHR10974">
    <property type="entry name" value="FI08016P-RELATED"/>
    <property type="match status" value="1"/>
</dbReference>
<name>A0A0N4YG11_NIPBR</name>
<dbReference type="SUPFAM" id="SSF53649">
    <property type="entry name" value="Alkaline phosphatase-like"/>
    <property type="match status" value="1"/>
</dbReference>
<dbReference type="CDD" id="cd16021">
    <property type="entry name" value="ALP_like"/>
    <property type="match status" value="1"/>
</dbReference>
<dbReference type="PANTHER" id="PTHR10974:SF48">
    <property type="entry name" value="SULFATASE DOMAIN-CONTAINING PROTEIN"/>
    <property type="match status" value="1"/>
</dbReference>
<dbReference type="AlphaFoldDB" id="A0A0N4YG11"/>